<dbReference type="Gene3D" id="1.10.10.60">
    <property type="entry name" value="Homeodomain-like"/>
    <property type="match status" value="1"/>
</dbReference>
<evidence type="ECO:0008006" key="4">
    <source>
        <dbReference type="Google" id="ProtNLM"/>
    </source>
</evidence>
<dbReference type="EMBL" id="JAFJYH010000110">
    <property type="protein sequence ID" value="KAG4419243.1"/>
    <property type="molecule type" value="Genomic_DNA"/>
</dbReference>
<dbReference type="InterPro" id="IPR052833">
    <property type="entry name" value="Telomeric_DNA-bd_trans-reg"/>
</dbReference>
<accession>A0A8H7TI64</accession>
<protein>
    <recommendedName>
        <fullName evidence="4">Myb-like domain-containing protein</fullName>
    </recommendedName>
</protein>
<evidence type="ECO:0000256" key="1">
    <source>
        <dbReference type="SAM" id="MobiDB-lite"/>
    </source>
</evidence>
<reference evidence="2" key="1">
    <citation type="submission" date="2021-02" db="EMBL/GenBank/DDBJ databases">
        <title>Genome sequence Cadophora malorum strain M34.</title>
        <authorList>
            <person name="Stefanovic E."/>
            <person name="Vu D."/>
            <person name="Scully C."/>
            <person name="Dijksterhuis J."/>
            <person name="Roader J."/>
            <person name="Houbraken J."/>
        </authorList>
    </citation>
    <scope>NUCLEOTIDE SEQUENCE</scope>
    <source>
        <strain evidence="2">M34</strain>
    </source>
</reference>
<feature type="compositionally biased region" description="Acidic residues" evidence="1">
    <location>
        <begin position="552"/>
        <end position="572"/>
    </location>
</feature>
<feature type="compositionally biased region" description="Basic and acidic residues" evidence="1">
    <location>
        <begin position="40"/>
        <end position="51"/>
    </location>
</feature>
<feature type="compositionally biased region" description="Polar residues" evidence="1">
    <location>
        <begin position="129"/>
        <end position="143"/>
    </location>
</feature>
<comment type="caution">
    <text evidence="2">The sequence shown here is derived from an EMBL/GenBank/DDBJ whole genome shotgun (WGS) entry which is preliminary data.</text>
</comment>
<dbReference type="PANTHER" id="PTHR47807:SF1">
    <property type="entry name" value="PROTEIN TBF1"/>
    <property type="match status" value="1"/>
</dbReference>
<dbReference type="AlphaFoldDB" id="A0A8H7TI64"/>
<keyword evidence="3" id="KW-1185">Reference proteome</keyword>
<feature type="region of interest" description="Disordered" evidence="1">
    <location>
        <begin position="468"/>
        <end position="497"/>
    </location>
</feature>
<feature type="compositionally biased region" description="Basic and acidic residues" evidence="1">
    <location>
        <begin position="685"/>
        <end position="695"/>
    </location>
</feature>
<dbReference type="GO" id="GO:0003691">
    <property type="term" value="F:double-stranded telomeric DNA binding"/>
    <property type="evidence" value="ECO:0007669"/>
    <property type="project" value="TreeGrafter"/>
</dbReference>
<feature type="region of interest" description="Disordered" evidence="1">
    <location>
        <begin position="742"/>
        <end position="761"/>
    </location>
</feature>
<feature type="region of interest" description="Disordered" evidence="1">
    <location>
        <begin position="1"/>
        <end position="143"/>
    </location>
</feature>
<feature type="compositionally biased region" description="Low complexity" evidence="1">
    <location>
        <begin position="65"/>
        <end position="80"/>
    </location>
</feature>
<proteinExistence type="predicted"/>
<dbReference type="CDD" id="cd11660">
    <property type="entry name" value="SANT_TRF"/>
    <property type="match status" value="1"/>
</dbReference>
<evidence type="ECO:0000313" key="3">
    <source>
        <dbReference type="Proteomes" id="UP000664132"/>
    </source>
</evidence>
<dbReference type="GO" id="GO:0010833">
    <property type="term" value="P:telomere maintenance via telomere lengthening"/>
    <property type="evidence" value="ECO:0007669"/>
    <property type="project" value="TreeGrafter"/>
</dbReference>
<feature type="compositionally biased region" description="Low complexity" evidence="1">
    <location>
        <begin position="1"/>
        <end position="29"/>
    </location>
</feature>
<name>A0A8H7TI64_9HELO</name>
<feature type="compositionally biased region" description="Acidic residues" evidence="1">
    <location>
        <begin position="113"/>
        <end position="122"/>
    </location>
</feature>
<evidence type="ECO:0000313" key="2">
    <source>
        <dbReference type="EMBL" id="KAG4419243.1"/>
    </source>
</evidence>
<dbReference type="OrthoDB" id="5398572at2759"/>
<dbReference type="PANTHER" id="PTHR47807">
    <property type="entry name" value="PROTEIN TBF1"/>
    <property type="match status" value="1"/>
</dbReference>
<feature type="compositionally biased region" description="Basic and acidic residues" evidence="1">
    <location>
        <begin position="651"/>
        <end position="660"/>
    </location>
</feature>
<feature type="compositionally biased region" description="Basic and acidic residues" evidence="1">
    <location>
        <begin position="702"/>
        <end position="716"/>
    </location>
</feature>
<dbReference type="Proteomes" id="UP000664132">
    <property type="component" value="Unassembled WGS sequence"/>
</dbReference>
<organism evidence="2 3">
    <name type="scientific">Cadophora malorum</name>
    <dbReference type="NCBI Taxonomy" id="108018"/>
    <lineage>
        <taxon>Eukaryota</taxon>
        <taxon>Fungi</taxon>
        <taxon>Dikarya</taxon>
        <taxon>Ascomycota</taxon>
        <taxon>Pezizomycotina</taxon>
        <taxon>Leotiomycetes</taxon>
        <taxon>Helotiales</taxon>
        <taxon>Ploettnerulaceae</taxon>
        <taxon>Cadophora</taxon>
    </lineage>
</organism>
<gene>
    <name evidence="2" type="ORF">IFR04_007655</name>
</gene>
<feature type="region of interest" description="Disordered" evidence="1">
    <location>
        <begin position="515"/>
        <end position="737"/>
    </location>
</feature>
<sequence length="840" mass="94024">MAPRSTARSSAARNQASSPPKSSRDSQSPVGRRTRSSRSRSVDPEHREASMNKKRTSKRGERETSVSSVGSARSASSTGSRARKHTRNPAVNRDLSMVAEDNEGDEEARGFEPSEEDDDPIENIEIQNHGPQSPGAMSQMSGTTAITSYSAQEIAKLEPIMAEILPELLESASRIMDLLAPAHAIETEEQVDTIVKDLKIPGSRRGKLLKLHEQRFEATKEYYGTETYIRTSFVLRKLLGTDNLEPGTFRPDPVIQAANLATLLGELVVLHKGETKAQSILQGVCSIFPEAFIGRYIEEVNLGNKDLIDENFDLALDLYTQSAIVSLSRMAEDGFIITPDQALADVFYKDFNQSDPDGHFAELTDGGVLRNMLRPGQTYSQTQVEMIQERLGLLSATIRYSEEARQAGDFVDFDQLNEIFPWVTFITHLVQWSRRRFTEILEAITEQGGIEEITLSLIELIQNNDSQADVRYDRPQPTTKQRELLPAADITQGGNQSFLSAGSVQTLMRLKKRTIGNGSSMQDPPISQGAPSRPQPRSRKAPSAPMAVPAQEDTELVQQNDDDYQPIIDDDMDNRPRSTAEYTAAWNENSKEKNKENHKPTATKRRLIDRQPDAQKVVWDETQDGLARPSPGKRRAESEHSDESEDQGFQEDQRHIDPGRRAIAPPGPRFSPVQETSPPSKRQRVQREMSPRVESSRAGAQRRTERAEPEKRRSPISDDSETESDGETPPPTASEISTAARYATAKAKGVQVPKGRRPWSDRDSNLLIRRIEKYGCAWATIYQMGKWDVQRDQVALKDRARNMKVNMLKTGQPLPMNWEQVPLGKKEIALVKAKFPDYEP</sequence>
<feature type="compositionally biased region" description="Basic and acidic residues" evidence="1">
    <location>
        <begin position="589"/>
        <end position="599"/>
    </location>
</feature>